<evidence type="ECO:0000256" key="2">
    <source>
        <dbReference type="ARBA" id="ARBA00023015"/>
    </source>
</evidence>
<keyword evidence="4" id="KW-0804">Transcription</keyword>
<dbReference type="PANTHER" id="PTHR30346:SF0">
    <property type="entry name" value="HCA OPERON TRANSCRIPTIONAL ACTIVATOR HCAR"/>
    <property type="match status" value="1"/>
</dbReference>
<evidence type="ECO:0000313" key="7">
    <source>
        <dbReference type="EMBL" id="GAA1216753.1"/>
    </source>
</evidence>
<dbReference type="EMBL" id="BAAALM010000016">
    <property type="protein sequence ID" value="GAA1216753.1"/>
    <property type="molecule type" value="Genomic_DNA"/>
</dbReference>
<gene>
    <name evidence="7" type="ORF">GCM10009675_43810</name>
</gene>
<evidence type="ECO:0000256" key="3">
    <source>
        <dbReference type="ARBA" id="ARBA00023125"/>
    </source>
</evidence>
<evidence type="ECO:0000259" key="6">
    <source>
        <dbReference type="Pfam" id="PF03466"/>
    </source>
</evidence>
<keyword evidence="2" id="KW-0805">Transcription regulation</keyword>
<dbReference type="PANTHER" id="PTHR30346">
    <property type="entry name" value="TRANSCRIPTIONAL DUAL REGULATOR HCAR-RELATED"/>
    <property type="match status" value="1"/>
</dbReference>
<sequence length="263" mass="28529">MSTTDERDEPRAFRLAYVPGVTPDKWVRMWRERVPDVPLELAGVAAADAADLVRDGHADAVLLRLPTDRTGLHAIPLYTETTVVVVEKEHLLTVADELSVDDLADDVVLHPHDDTLTWEQLPGQPAIARPDTTAGAIELVSAGVGVLVVPQSLARLHHRKSLTYRPLTGTERFPVPQSQVALSWPEDETSDLMEEFIGIVRGRTVNSTRGRGPTPKQPKPAAEQSTSPGGKQRIRTGKPGKPGKSGKPGKRGSGGRGGKPRRR</sequence>
<protein>
    <submittedName>
        <fullName evidence="7">LysR substrate-binding domain-containing protein</fullName>
    </submittedName>
</protein>
<evidence type="ECO:0000256" key="4">
    <source>
        <dbReference type="ARBA" id="ARBA00023163"/>
    </source>
</evidence>
<keyword evidence="3" id="KW-0238">DNA-binding</keyword>
<dbReference type="Gene3D" id="3.40.190.10">
    <property type="entry name" value="Periplasmic binding protein-like II"/>
    <property type="match status" value="2"/>
</dbReference>
<reference evidence="8" key="1">
    <citation type="journal article" date="2019" name="Int. J. Syst. Evol. Microbiol.">
        <title>The Global Catalogue of Microorganisms (GCM) 10K type strain sequencing project: providing services to taxonomists for standard genome sequencing and annotation.</title>
        <authorList>
            <consortium name="The Broad Institute Genomics Platform"/>
            <consortium name="The Broad Institute Genome Sequencing Center for Infectious Disease"/>
            <person name="Wu L."/>
            <person name="Ma J."/>
        </authorList>
    </citation>
    <scope>NUCLEOTIDE SEQUENCE [LARGE SCALE GENOMIC DNA]</scope>
    <source>
        <strain evidence="8">JCM 13022</strain>
    </source>
</reference>
<evidence type="ECO:0000256" key="5">
    <source>
        <dbReference type="SAM" id="MobiDB-lite"/>
    </source>
</evidence>
<dbReference type="Proteomes" id="UP001500467">
    <property type="component" value="Unassembled WGS sequence"/>
</dbReference>
<name>A0ABP4G7S0_9PSEU</name>
<dbReference type="InterPro" id="IPR005119">
    <property type="entry name" value="LysR_subst-bd"/>
</dbReference>
<accession>A0ABP4G7S0</accession>
<organism evidence="7 8">
    <name type="scientific">Prauserella alba</name>
    <dbReference type="NCBI Taxonomy" id="176898"/>
    <lineage>
        <taxon>Bacteria</taxon>
        <taxon>Bacillati</taxon>
        <taxon>Actinomycetota</taxon>
        <taxon>Actinomycetes</taxon>
        <taxon>Pseudonocardiales</taxon>
        <taxon>Pseudonocardiaceae</taxon>
        <taxon>Prauserella</taxon>
    </lineage>
</organism>
<comment type="similarity">
    <text evidence="1">Belongs to the LysR transcriptional regulatory family.</text>
</comment>
<feature type="domain" description="LysR substrate-binding" evidence="6">
    <location>
        <begin position="26"/>
        <end position="202"/>
    </location>
</feature>
<proteinExistence type="inferred from homology"/>
<evidence type="ECO:0000313" key="8">
    <source>
        <dbReference type="Proteomes" id="UP001500467"/>
    </source>
</evidence>
<dbReference type="Pfam" id="PF03466">
    <property type="entry name" value="LysR_substrate"/>
    <property type="match status" value="1"/>
</dbReference>
<dbReference type="CDD" id="cd08414">
    <property type="entry name" value="PBP2_LTTR_aromatics_like"/>
    <property type="match status" value="1"/>
</dbReference>
<dbReference type="SUPFAM" id="SSF53850">
    <property type="entry name" value="Periplasmic binding protein-like II"/>
    <property type="match status" value="1"/>
</dbReference>
<feature type="region of interest" description="Disordered" evidence="5">
    <location>
        <begin position="203"/>
        <end position="263"/>
    </location>
</feature>
<keyword evidence="8" id="KW-1185">Reference proteome</keyword>
<comment type="caution">
    <text evidence="7">The sequence shown here is derived from an EMBL/GenBank/DDBJ whole genome shotgun (WGS) entry which is preliminary data.</text>
</comment>
<evidence type="ECO:0000256" key="1">
    <source>
        <dbReference type="ARBA" id="ARBA00009437"/>
    </source>
</evidence>